<accession>A0A813L7V8</accession>
<sequence>MAAVAAARERSRSPPADAKAEPKKHIGTTWLSEKDVGSVPVPKPGESVTAPFTYQGDEVARGLLASGKVGTKRDASGSDGDYFGCDFVRRDCAVTNGRGRGFNLDNHGFQLVDHGIEHPDYFNDEKVISDYYPMCCELVKRMTGAESVYAFDHNVRSKTLSEAKKKVEAGNAIQGPAFVVHNDYSSTSAPRRLRDLATPPKLNDTLRPLLGDTPLIDPTKVDDLLKGRWALINVWRNVRTNPVQKLPLGMTSGPTIPLSDVITFEIHYADRVGENYFAAHSKDHQWSYFPEMTRDEAVLLKVWDSAGEAFAPKDGSSGKTVPATFSFHSAFEDPSSKPDAEDRESIEVRTIGFFPTGS</sequence>
<dbReference type="NCBIfam" id="NF041278">
    <property type="entry name" value="CmcJ_NvfI_EfuI"/>
    <property type="match status" value="1"/>
</dbReference>
<dbReference type="InterPro" id="IPR044053">
    <property type="entry name" value="AsaB-like"/>
</dbReference>
<proteinExistence type="inferred from homology"/>
<feature type="compositionally biased region" description="Basic and acidic residues" evidence="2">
    <location>
        <begin position="7"/>
        <end position="24"/>
    </location>
</feature>
<evidence type="ECO:0000256" key="2">
    <source>
        <dbReference type="SAM" id="MobiDB-lite"/>
    </source>
</evidence>
<gene>
    <name evidence="3" type="ORF">PGLA2088_LOCUS41888</name>
</gene>
<comment type="caution">
    <text evidence="3">The sequence shown here is derived from an EMBL/GenBank/DDBJ whole genome shotgun (WGS) entry which is preliminary data.</text>
</comment>
<dbReference type="GO" id="GO:0016491">
    <property type="term" value="F:oxidoreductase activity"/>
    <property type="evidence" value="ECO:0007669"/>
    <property type="project" value="InterPro"/>
</dbReference>
<feature type="region of interest" description="Disordered" evidence="2">
    <location>
        <begin position="1"/>
        <end position="50"/>
    </location>
</feature>
<protein>
    <submittedName>
        <fullName evidence="3">Uncharacterized protein</fullName>
    </submittedName>
</protein>
<comment type="similarity">
    <text evidence="1">Belongs to the asaB hydroxylase/desaturase family.</text>
</comment>
<reference evidence="3" key="1">
    <citation type="submission" date="2021-02" db="EMBL/GenBank/DDBJ databases">
        <authorList>
            <person name="Dougan E. K."/>
            <person name="Rhodes N."/>
            <person name="Thang M."/>
            <person name="Chan C."/>
        </authorList>
    </citation>
    <scope>NUCLEOTIDE SEQUENCE</scope>
</reference>
<evidence type="ECO:0000313" key="3">
    <source>
        <dbReference type="EMBL" id="CAE8721357.1"/>
    </source>
</evidence>
<dbReference type="EMBL" id="CAJNNW010034040">
    <property type="protein sequence ID" value="CAE8721357.1"/>
    <property type="molecule type" value="Genomic_DNA"/>
</dbReference>
<dbReference type="PANTHER" id="PTHR34598:SF3">
    <property type="entry name" value="OXIDOREDUCTASE AN1597"/>
    <property type="match status" value="1"/>
</dbReference>
<name>A0A813L7V8_POLGL</name>
<dbReference type="Proteomes" id="UP000626109">
    <property type="component" value="Unassembled WGS sequence"/>
</dbReference>
<evidence type="ECO:0000256" key="1">
    <source>
        <dbReference type="ARBA" id="ARBA00023604"/>
    </source>
</evidence>
<organism evidence="3 4">
    <name type="scientific">Polarella glacialis</name>
    <name type="common">Dinoflagellate</name>
    <dbReference type="NCBI Taxonomy" id="89957"/>
    <lineage>
        <taxon>Eukaryota</taxon>
        <taxon>Sar</taxon>
        <taxon>Alveolata</taxon>
        <taxon>Dinophyceae</taxon>
        <taxon>Suessiales</taxon>
        <taxon>Suessiaceae</taxon>
        <taxon>Polarella</taxon>
    </lineage>
</organism>
<evidence type="ECO:0000313" key="4">
    <source>
        <dbReference type="Proteomes" id="UP000626109"/>
    </source>
</evidence>
<dbReference type="AlphaFoldDB" id="A0A813L7V8"/>
<dbReference type="PANTHER" id="PTHR34598">
    <property type="entry name" value="BLL6449 PROTEIN"/>
    <property type="match status" value="1"/>
</dbReference>